<reference evidence="1" key="1">
    <citation type="submission" date="2022-01" db="EMBL/GenBank/DDBJ databases">
        <title>Paenibacillus spongiae sp. nov., isolated from marine sponge.</title>
        <authorList>
            <person name="Li Z."/>
            <person name="Zhang M."/>
        </authorList>
    </citation>
    <scope>NUCLEOTIDE SEQUENCE</scope>
    <source>
        <strain evidence="1">PHS-Z3</strain>
    </source>
</reference>
<dbReference type="SUPFAM" id="SSF51197">
    <property type="entry name" value="Clavaminate synthase-like"/>
    <property type="match status" value="1"/>
</dbReference>
<sequence>MSNRLTLLSDEQIQQFITNGYLILNAELPASFHESILKQIEEVYDREGNVGNNLLPRIPQIGEIFEHPTVRGALTSLLGSGYIMSSHRHGHLTKQGTGSVFWHKDNYWFNEKIRNHRPWSALIFYYTQDVTPDMGPSSIMPGTQNYYNLRGDESESWLRVCGKAGTLALIDYNLWHTATENVSNIDRYMFKFQFFRMEAPAAPEWDNRNPVWIPPSDLKGIDEHRLQWQSYWNWLSGSPSNTEPYAAAASEGIISEEQDSLKVYRDNLNAEDRHIRLRAIDDIGLLGAAAAEAIPDLARLLYDTDEGISLNAAYALGAIGTEAIASLVEGLRSSFHPTACNAAHGLIECGPEAVPALIALLEEGEGAGDARAYAALALGEIGQEASVAIPMLIELLQDSSPFVRQHAVEAFGIMRTGDSEAIEAVCKVLLQDPQDFIRFQAGLSIARMGPLAEQAIPALKSALTDRYRYVPSITVDALDRIHTPEAITLLLSFLKKSRWCPATNRSSTF</sequence>
<organism evidence="1 2">
    <name type="scientific">Paenibacillus spongiae</name>
    <dbReference type="NCBI Taxonomy" id="2909671"/>
    <lineage>
        <taxon>Bacteria</taxon>
        <taxon>Bacillati</taxon>
        <taxon>Bacillota</taxon>
        <taxon>Bacilli</taxon>
        <taxon>Bacillales</taxon>
        <taxon>Paenibacillaceae</taxon>
        <taxon>Paenibacillus</taxon>
    </lineage>
</organism>
<dbReference type="Pfam" id="PF05721">
    <property type="entry name" value="PhyH"/>
    <property type="match status" value="1"/>
</dbReference>
<dbReference type="SMART" id="SM00567">
    <property type="entry name" value="EZ_HEAT"/>
    <property type="match status" value="6"/>
</dbReference>
<dbReference type="InterPro" id="IPR016024">
    <property type="entry name" value="ARM-type_fold"/>
</dbReference>
<proteinExistence type="predicted"/>
<dbReference type="InterPro" id="IPR008775">
    <property type="entry name" value="Phytyl_CoA_dOase-like"/>
</dbReference>
<dbReference type="SUPFAM" id="SSF48371">
    <property type="entry name" value="ARM repeat"/>
    <property type="match status" value="2"/>
</dbReference>
<dbReference type="InterPro" id="IPR011989">
    <property type="entry name" value="ARM-like"/>
</dbReference>
<dbReference type="PANTHER" id="PTHR12697">
    <property type="entry name" value="PBS LYASE HEAT-LIKE PROTEIN"/>
    <property type="match status" value="1"/>
</dbReference>
<dbReference type="EMBL" id="CP091430">
    <property type="protein sequence ID" value="UVI28330.1"/>
    <property type="molecule type" value="Genomic_DNA"/>
</dbReference>
<protein>
    <submittedName>
        <fullName evidence="1">HEAT repeat domain-containing protein</fullName>
    </submittedName>
</protein>
<dbReference type="Gene3D" id="2.60.120.620">
    <property type="entry name" value="q2cbj1_9rhob like domain"/>
    <property type="match status" value="1"/>
</dbReference>
<keyword evidence="2" id="KW-1185">Reference proteome</keyword>
<name>A0ABY5S670_9BACL</name>
<dbReference type="Gene3D" id="1.25.10.10">
    <property type="entry name" value="Leucine-rich Repeat Variant"/>
    <property type="match status" value="2"/>
</dbReference>
<dbReference type="PANTHER" id="PTHR12697:SF5">
    <property type="entry name" value="DEOXYHYPUSINE HYDROXYLASE"/>
    <property type="match status" value="1"/>
</dbReference>
<dbReference type="Pfam" id="PF13646">
    <property type="entry name" value="HEAT_2"/>
    <property type="match status" value="2"/>
</dbReference>
<dbReference type="InterPro" id="IPR004155">
    <property type="entry name" value="PBS_lyase_HEAT"/>
</dbReference>
<evidence type="ECO:0000313" key="1">
    <source>
        <dbReference type="EMBL" id="UVI28330.1"/>
    </source>
</evidence>
<dbReference type="Proteomes" id="UP001057877">
    <property type="component" value="Chromosome"/>
</dbReference>
<accession>A0ABY5S670</accession>
<dbReference type="RefSeq" id="WP_258384418.1">
    <property type="nucleotide sequence ID" value="NZ_CP091430.1"/>
</dbReference>
<evidence type="ECO:0000313" key="2">
    <source>
        <dbReference type="Proteomes" id="UP001057877"/>
    </source>
</evidence>
<gene>
    <name evidence="1" type="ORF">L1F29_23150</name>
</gene>